<dbReference type="GO" id="GO:0016020">
    <property type="term" value="C:membrane"/>
    <property type="evidence" value="ECO:0007669"/>
    <property type="project" value="UniProtKB-SubCell"/>
</dbReference>
<dbReference type="AlphaFoldDB" id="A0A2Z6DZL3"/>
<dbReference type="EMBL" id="AP018558">
    <property type="protein sequence ID" value="BBD77779.1"/>
    <property type="molecule type" value="Genomic_DNA"/>
</dbReference>
<dbReference type="FunFam" id="3.90.550.10:FF:000011">
    <property type="entry name" value="3-deoxy-manno-octulosonate cytidylyltransferase"/>
    <property type="match status" value="1"/>
</dbReference>
<dbReference type="NCBIfam" id="NF003950">
    <property type="entry name" value="PRK05450.1-3"/>
    <property type="match status" value="1"/>
</dbReference>
<sequence>MTPFQIVIPARFASSRLPEKALADVAGKPLVVRVWEQAQRAAAESVWVATDHPRIAEAVQRAGGAVVMTAPEHPSGTDRLAEVVTQQRWGDETIVLNWQGDEPLLPVALVHAVVERLAAHPDAAIATAAVPVTTVREWRDPNVVKVVCDRNGYANYFSRAPLPWVREADPFALDANAAPPVPVWRHIGLYAYRAGFLRRFATWGEAPLEAAEKLEQLRALWYGARIVVHFAAEAPPPGVDTAEDLARIRAFFAQSRRNEFG</sequence>
<evidence type="ECO:0000256" key="5">
    <source>
        <dbReference type="HAMAP-Rule" id="MF_00057"/>
    </source>
</evidence>
<comment type="catalytic activity">
    <reaction evidence="5">
        <text>3-deoxy-alpha-D-manno-oct-2-ulosonate + CTP = CMP-3-deoxy-beta-D-manno-octulosonate + diphosphate</text>
        <dbReference type="Rhea" id="RHEA:23448"/>
        <dbReference type="ChEBI" id="CHEBI:33019"/>
        <dbReference type="ChEBI" id="CHEBI:37563"/>
        <dbReference type="ChEBI" id="CHEBI:85986"/>
        <dbReference type="ChEBI" id="CHEBI:85987"/>
        <dbReference type="EC" id="2.7.7.38"/>
    </reaction>
</comment>
<keyword evidence="7" id="KW-1185">Reference proteome</keyword>
<dbReference type="Gene3D" id="3.90.550.10">
    <property type="entry name" value="Spore Coat Polysaccharide Biosynthesis Protein SpsA, Chain A"/>
    <property type="match status" value="1"/>
</dbReference>
<evidence type="ECO:0000256" key="3">
    <source>
        <dbReference type="ARBA" id="ARBA00022695"/>
    </source>
</evidence>
<dbReference type="RefSeq" id="WP_119335487.1">
    <property type="nucleotide sequence ID" value="NZ_AP018558.1"/>
</dbReference>
<dbReference type="InterPro" id="IPR004528">
    <property type="entry name" value="KdsB"/>
</dbReference>
<dbReference type="GO" id="GO:0005829">
    <property type="term" value="C:cytosol"/>
    <property type="evidence" value="ECO:0007669"/>
    <property type="project" value="TreeGrafter"/>
</dbReference>
<comment type="subcellular location">
    <subcellularLocation>
        <location evidence="5">Cytoplasm</location>
    </subcellularLocation>
    <subcellularLocation>
        <location evidence="1">Membrane</location>
    </subcellularLocation>
</comment>
<evidence type="ECO:0000313" key="6">
    <source>
        <dbReference type="EMBL" id="BBD77779.1"/>
    </source>
</evidence>
<dbReference type="SUPFAM" id="SSF53448">
    <property type="entry name" value="Nucleotide-diphospho-sugar transferases"/>
    <property type="match status" value="1"/>
</dbReference>
<dbReference type="NCBIfam" id="TIGR00466">
    <property type="entry name" value="kdsB"/>
    <property type="match status" value="1"/>
</dbReference>
<proteinExistence type="inferred from homology"/>
<keyword evidence="4 5" id="KW-0448">Lipopolysaccharide biosynthesis</keyword>
<reference evidence="6 7" key="1">
    <citation type="submission" date="2018-04" db="EMBL/GenBank/DDBJ databases">
        <title>Complete genome sequence of Hydrogenophilus thermoluteolus TH-1.</title>
        <authorList>
            <person name="Arai H."/>
        </authorList>
    </citation>
    <scope>NUCLEOTIDE SEQUENCE [LARGE SCALE GENOMIC DNA]</scope>
    <source>
        <strain evidence="6 7">TH-1</strain>
    </source>
</reference>
<dbReference type="NCBIfam" id="NF003952">
    <property type="entry name" value="PRK05450.1-5"/>
    <property type="match status" value="1"/>
</dbReference>
<accession>A0A2Z6DZL3</accession>
<dbReference type="CDD" id="cd02517">
    <property type="entry name" value="CMP-KDO-Synthetase"/>
    <property type="match status" value="1"/>
</dbReference>
<dbReference type="GO" id="GO:0008690">
    <property type="term" value="F:3-deoxy-manno-octulosonate cytidylyltransferase activity"/>
    <property type="evidence" value="ECO:0007669"/>
    <property type="project" value="UniProtKB-UniRule"/>
</dbReference>
<dbReference type="PANTHER" id="PTHR42866:SF2">
    <property type="entry name" value="3-DEOXY-MANNO-OCTULOSONATE CYTIDYLYLTRANSFERASE, MITOCHONDRIAL"/>
    <property type="match status" value="1"/>
</dbReference>
<comment type="similarity">
    <text evidence="5">Belongs to the KdsB family.</text>
</comment>
<dbReference type="PANTHER" id="PTHR42866">
    <property type="entry name" value="3-DEOXY-MANNO-OCTULOSONATE CYTIDYLYLTRANSFERASE"/>
    <property type="match status" value="1"/>
</dbReference>
<evidence type="ECO:0000313" key="7">
    <source>
        <dbReference type="Proteomes" id="UP000262004"/>
    </source>
</evidence>
<dbReference type="GO" id="GO:0033468">
    <property type="term" value="P:CMP-keto-3-deoxy-D-manno-octulosonic acid biosynthetic process"/>
    <property type="evidence" value="ECO:0007669"/>
    <property type="project" value="UniProtKB-UniRule"/>
</dbReference>
<evidence type="ECO:0000256" key="2">
    <source>
        <dbReference type="ARBA" id="ARBA00022679"/>
    </source>
</evidence>
<dbReference type="InterPro" id="IPR003329">
    <property type="entry name" value="Cytidylyl_trans"/>
</dbReference>
<gene>
    <name evidence="5" type="primary">kdsB</name>
    <name evidence="6" type="ORF">HPTL_1517</name>
</gene>
<protein>
    <recommendedName>
        <fullName evidence="5">3-deoxy-manno-octulosonate cytidylyltransferase</fullName>
        <ecNumber evidence="5">2.7.7.38</ecNumber>
    </recommendedName>
    <alternativeName>
        <fullName evidence="5">CMP-2-keto-3-deoxyoctulosonic acid synthase</fullName>
        <shortName evidence="5">CKS</shortName>
        <shortName evidence="5">CMP-KDO synthase</shortName>
    </alternativeName>
</protein>
<dbReference type="UniPathway" id="UPA00358">
    <property type="reaction ID" value="UER00476"/>
</dbReference>
<evidence type="ECO:0000256" key="4">
    <source>
        <dbReference type="ARBA" id="ARBA00022985"/>
    </source>
</evidence>
<keyword evidence="5" id="KW-0963">Cytoplasm</keyword>
<dbReference type="InterPro" id="IPR029044">
    <property type="entry name" value="Nucleotide-diphossugar_trans"/>
</dbReference>
<dbReference type="Proteomes" id="UP000262004">
    <property type="component" value="Chromosome"/>
</dbReference>
<dbReference type="Pfam" id="PF02348">
    <property type="entry name" value="CTP_transf_3"/>
    <property type="match status" value="1"/>
</dbReference>
<dbReference type="EC" id="2.7.7.38" evidence="5"/>
<dbReference type="KEGG" id="htl:HPTL_1517"/>
<keyword evidence="2 5" id="KW-0808">Transferase</keyword>
<keyword evidence="3 5" id="KW-0548">Nucleotidyltransferase</keyword>
<name>A0A2Z6DZL3_HYDTE</name>
<dbReference type="NCBIfam" id="NF009905">
    <property type="entry name" value="PRK13368.1"/>
    <property type="match status" value="1"/>
</dbReference>
<organism evidence="6 7">
    <name type="scientific">Hydrogenophilus thermoluteolus</name>
    <name type="common">Pseudomonas hydrogenothermophila</name>
    <dbReference type="NCBI Taxonomy" id="297"/>
    <lineage>
        <taxon>Bacteria</taxon>
        <taxon>Pseudomonadati</taxon>
        <taxon>Pseudomonadota</taxon>
        <taxon>Hydrogenophilia</taxon>
        <taxon>Hydrogenophilales</taxon>
        <taxon>Hydrogenophilaceae</taxon>
        <taxon>Hydrogenophilus</taxon>
    </lineage>
</organism>
<dbReference type="GO" id="GO:0009103">
    <property type="term" value="P:lipopolysaccharide biosynthetic process"/>
    <property type="evidence" value="ECO:0007669"/>
    <property type="project" value="UniProtKB-UniRule"/>
</dbReference>
<evidence type="ECO:0000256" key="1">
    <source>
        <dbReference type="ARBA" id="ARBA00004370"/>
    </source>
</evidence>
<comment type="function">
    <text evidence="5">Activates KDO (a required 8-carbon sugar) for incorporation into bacterial lipopolysaccharide in Gram-negative bacteria.</text>
</comment>
<comment type="pathway">
    <text evidence="5">Nucleotide-sugar biosynthesis; CMP-3-deoxy-D-manno-octulosonate biosynthesis; CMP-3-deoxy-D-manno-octulosonate from 3-deoxy-D-manno-octulosonate and CTP: step 1/1.</text>
</comment>
<dbReference type="HAMAP" id="MF_00057">
    <property type="entry name" value="KdsB"/>
    <property type="match status" value="1"/>
</dbReference>
<dbReference type="OrthoDB" id="9815559at2"/>